<keyword evidence="1" id="KW-0489">Methyltransferase</keyword>
<comment type="caution">
    <text evidence="6">The sequence shown here is derived from an EMBL/GenBank/DDBJ whole genome shotgun (WGS) entry which is preliminary data.</text>
</comment>
<dbReference type="InterPro" id="IPR046341">
    <property type="entry name" value="SET_dom_sf"/>
</dbReference>
<name>A0AAD5XGS2_9FUNG</name>
<dbReference type="AlphaFoldDB" id="A0AAD5XGS2"/>
<evidence type="ECO:0000256" key="3">
    <source>
        <dbReference type="ARBA" id="ARBA00022691"/>
    </source>
</evidence>
<dbReference type="InterPro" id="IPR036464">
    <property type="entry name" value="Rubisco_LSMT_subst-bd_sf"/>
</dbReference>
<dbReference type="InterPro" id="IPR015353">
    <property type="entry name" value="Rubisco_LSMT_subst-bd"/>
</dbReference>
<feature type="domain" description="SET" evidence="4">
    <location>
        <begin position="137"/>
        <end position="278"/>
    </location>
</feature>
<dbReference type="Pfam" id="PF00856">
    <property type="entry name" value="SET"/>
    <property type="match status" value="1"/>
</dbReference>
<feature type="domain" description="Rubisco LSMT substrate-binding" evidence="5">
    <location>
        <begin position="359"/>
        <end position="461"/>
    </location>
</feature>
<dbReference type="GO" id="GO:0032259">
    <property type="term" value="P:methylation"/>
    <property type="evidence" value="ECO:0007669"/>
    <property type="project" value="UniProtKB-KW"/>
</dbReference>
<dbReference type="EMBL" id="JADGJH010000760">
    <property type="protein sequence ID" value="KAJ3123104.1"/>
    <property type="molecule type" value="Genomic_DNA"/>
</dbReference>
<dbReference type="Gene3D" id="3.90.1410.10">
    <property type="entry name" value="set domain protein methyltransferase, domain 1"/>
    <property type="match status" value="1"/>
</dbReference>
<dbReference type="SUPFAM" id="SSF82199">
    <property type="entry name" value="SET domain"/>
    <property type="match status" value="1"/>
</dbReference>
<evidence type="ECO:0000256" key="2">
    <source>
        <dbReference type="ARBA" id="ARBA00022679"/>
    </source>
</evidence>
<dbReference type="InterPro" id="IPR050600">
    <property type="entry name" value="SETD3_SETD6_MTase"/>
</dbReference>
<organism evidence="6 7">
    <name type="scientific">Physocladia obscura</name>
    <dbReference type="NCBI Taxonomy" id="109957"/>
    <lineage>
        <taxon>Eukaryota</taxon>
        <taxon>Fungi</taxon>
        <taxon>Fungi incertae sedis</taxon>
        <taxon>Chytridiomycota</taxon>
        <taxon>Chytridiomycota incertae sedis</taxon>
        <taxon>Chytridiomycetes</taxon>
        <taxon>Chytridiales</taxon>
        <taxon>Chytriomycetaceae</taxon>
        <taxon>Physocladia</taxon>
    </lineage>
</organism>
<dbReference type="SUPFAM" id="SSF81822">
    <property type="entry name" value="RuBisCo LSMT C-terminal, substrate-binding domain"/>
    <property type="match status" value="1"/>
</dbReference>
<keyword evidence="3" id="KW-0949">S-adenosyl-L-methionine</keyword>
<gene>
    <name evidence="6" type="primary">WDTC1</name>
    <name evidence="6" type="ORF">HK100_011724</name>
</gene>
<evidence type="ECO:0000313" key="6">
    <source>
        <dbReference type="EMBL" id="KAJ3123104.1"/>
    </source>
</evidence>
<reference evidence="6" key="1">
    <citation type="submission" date="2020-05" db="EMBL/GenBank/DDBJ databases">
        <title>Phylogenomic resolution of chytrid fungi.</title>
        <authorList>
            <person name="Stajich J.E."/>
            <person name="Amses K."/>
            <person name="Simmons R."/>
            <person name="Seto K."/>
            <person name="Myers J."/>
            <person name="Bonds A."/>
            <person name="Quandt C.A."/>
            <person name="Barry K."/>
            <person name="Liu P."/>
            <person name="Grigoriev I."/>
            <person name="Longcore J.E."/>
            <person name="James T.Y."/>
        </authorList>
    </citation>
    <scope>NUCLEOTIDE SEQUENCE</scope>
    <source>
        <strain evidence="6">JEL0513</strain>
    </source>
</reference>
<dbReference type="Pfam" id="PF09273">
    <property type="entry name" value="Rubis-subs-bind"/>
    <property type="match status" value="1"/>
</dbReference>
<dbReference type="PANTHER" id="PTHR13271:SF137">
    <property type="entry name" value="SET DOMAIN-CONTAINING PROTEIN"/>
    <property type="match status" value="1"/>
</dbReference>
<protein>
    <submittedName>
        <fullName evidence="6">WD and tetratricopeptide repeats protein</fullName>
    </submittedName>
</protein>
<keyword evidence="2" id="KW-0808">Transferase</keyword>
<evidence type="ECO:0000259" key="5">
    <source>
        <dbReference type="Pfam" id="PF09273"/>
    </source>
</evidence>
<sequence>MSPFSQLREWVTGEDMKLQVNVARELRAIRPIVCDETVLRVAGSRLLSASAAKRTLALQPVFALVFGLSSNEASVSDSDNSDSLLGHWDAHLALCLLLMAEHSATIVQSNSETIDTANNNKYTNQYAPYIHSLPVKFANPLCLPTAALTRLAGSLVDGIIADEAKQLRLVLEHVLIPANVAFPGILLPLSESEVDSTDDVSDKLWYRFLWAHAAIASRAFSFKLDSEHSEVFMVPFLDIANHSNDPNLVVKGVDPLSKSLVVKARRDIAENELLTIAYHDNAPNYFLLSHYGFALDDNPDETVNVSFDDGNDVDSDSNALALKIRKDALLASCALSLNLGRDHEFGPYIDFNSKINGIDKPKQTHESAGISNSMIQSLRILAANEQDLSNLNESNVSSLIIEPLSQENEDNVFQMIELMAKTLLDMYPTTLQDDLARQAQPDEGGDEKYILVYLIGQKRILASVIDWCQQRK</sequence>
<dbReference type="Proteomes" id="UP001211907">
    <property type="component" value="Unassembled WGS sequence"/>
</dbReference>
<evidence type="ECO:0000256" key="1">
    <source>
        <dbReference type="ARBA" id="ARBA00022603"/>
    </source>
</evidence>
<dbReference type="CDD" id="cd10527">
    <property type="entry name" value="SET_LSMT"/>
    <property type="match status" value="1"/>
</dbReference>
<dbReference type="InterPro" id="IPR001214">
    <property type="entry name" value="SET_dom"/>
</dbReference>
<evidence type="ECO:0000313" key="7">
    <source>
        <dbReference type="Proteomes" id="UP001211907"/>
    </source>
</evidence>
<dbReference type="Gene3D" id="3.90.1420.10">
    <property type="entry name" value="Rubisco LSMT, substrate-binding domain"/>
    <property type="match status" value="1"/>
</dbReference>
<accession>A0AAD5XGS2</accession>
<keyword evidence="7" id="KW-1185">Reference proteome</keyword>
<dbReference type="GO" id="GO:0016279">
    <property type="term" value="F:protein-lysine N-methyltransferase activity"/>
    <property type="evidence" value="ECO:0007669"/>
    <property type="project" value="UniProtKB-ARBA"/>
</dbReference>
<dbReference type="PANTHER" id="PTHR13271">
    <property type="entry name" value="UNCHARACTERIZED PUTATIVE METHYLTRANSFERASE"/>
    <property type="match status" value="1"/>
</dbReference>
<evidence type="ECO:0000259" key="4">
    <source>
        <dbReference type="Pfam" id="PF00856"/>
    </source>
</evidence>
<proteinExistence type="predicted"/>